<protein>
    <submittedName>
        <fullName evidence="3 4">Dehydratase</fullName>
        <ecNumber evidence="4">4.2.1.6</ecNumber>
    </submittedName>
</protein>
<dbReference type="SFLD" id="SFLDS00001">
    <property type="entry name" value="Enolase"/>
    <property type="match status" value="1"/>
</dbReference>
<dbReference type="OrthoDB" id="9802699at2"/>
<evidence type="ECO:0000313" key="5">
    <source>
        <dbReference type="Proteomes" id="UP000051401"/>
    </source>
</evidence>
<dbReference type="InterPro" id="IPR034593">
    <property type="entry name" value="DgoD-like"/>
</dbReference>
<reference evidence="3 5" key="1">
    <citation type="submission" date="2015-04" db="EMBL/GenBank/DDBJ databases">
        <title>The draft genome sequence of Roseovarius indicus B108T.</title>
        <authorList>
            <person name="Li G."/>
            <person name="Lai Q."/>
            <person name="Shao Z."/>
            <person name="Yan P."/>
        </authorList>
    </citation>
    <scope>NUCLEOTIDE SEQUENCE [LARGE SCALE GENOMIC DNA]</scope>
    <source>
        <strain evidence="3 5">B108</strain>
    </source>
</reference>
<proteinExistence type="predicted"/>
<dbReference type="SMART" id="SM00922">
    <property type="entry name" value="MR_MLE"/>
    <property type="match status" value="1"/>
</dbReference>
<dbReference type="STRING" id="540747.SAMN04488031_108136"/>
<gene>
    <name evidence="4" type="primary">dgoD_4</name>
    <name evidence="4" type="ORF">RIdsm_03460</name>
    <name evidence="3" type="ORF">XM52_14395</name>
</gene>
<dbReference type="Gene3D" id="3.20.20.120">
    <property type="entry name" value="Enolase-like C-terminal domain"/>
    <property type="match status" value="1"/>
</dbReference>
<dbReference type="InterPro" id="IPR013341">
    <property type="entry name" value="Mandelate_racemase_N_dom"/>
</dbReference>
<dbReference type="EMBL" id="CP031598">
    <property type="protein sequence ID" value="QEW27644.1"/>
    <property type="molecule type" value="Genomic_DNA"/>
</dbReference>
<dbReference type="InterPro" id="IPR029017">
    <property type="entry name" value="Enolase-like_N"/>
</dbReference>
<organism evidence="3 5">
    <name type="scientific">Roseovarius indicus</name>
    <dbReference type="NCBI Taxonomy" id="540747"/>
    <lineage>
        <taxon>Bacteria</taxon>
        <taxon>Pseudomonadati</taxon>
        <taxon>Pseudomonadota</taxon>
        <taxon>Alphaproteobacteria</taxon>
        <taxon>Rhodobacterales</taxon>
        <taxon>Roseobacteraceae</taxon>
        <taxon>Roseovarius</taxon>
    </lineage>
</organism>
<dbReference type="InterPro" id="IPR018110">
    <property type="entry name" value="Mandel_Rmase/mucon_lact_enz_CS"/>
</dbReference>
<feature type="domain" description="Mandelate racemase/muconate lactonizing enzyme C-terminal" evidence="2">
    <location>
        <begin position="136"/>
        <end position="251"/>
    </location>
</feature>
<dbReference type="EC" id="4.2.1.6" evidence="4"/>
<dbReference type="Pfam" id="PF13378">
    <property type="entry name" value="MR_MLE_C"/>
    <property type="match status" value="1"/>
</dbReference>
<dbReference type="EMBL" id="LAXI01000008">
    <property type="protein sequence ID" value="KRS17254.1"/>
    <property type="molecule type" value="Genomic_DNA"/>
</dbReference>
<evidence type="ECO:0000256" key="1">
    <source>
        <dbReference type="ARBA" id="ARBA00023239"/>
    </source>
</evidence>
<dbReference type="SFLD" id="SFLDG00179">
    <property type="entry name" value="mandelate_racemase"/>
    <property type="match status" value="1"/>
</dbReference>
<dbReference type="GO" id="GO:0009063">
    <property type="term" value="P:amino acid catabolic process"/>
    <property type="evidence" value="ECO:0007669"/>
    <property type="project" value="InterPro"/>
</dbReference>
<dbReference type="GO" id="GO:0008869">
    <property type="term" value="F:galactonate dehydratase activity"/>
    <property type="evidence" value="ECO:0007669"/>
    <property type="project" value="UniProtKB-EC"/>
</dbReference>
<dbReference type="PATRIC" id="fig|540747.5.peg.5949"/>
<dbReference type="CDD" id="cd03316">
    <property type="entry name" value="MR_like"/>
    <property type="match status" value="1"/>
</dbReference>
<keyword evidence="1 4" id="KW-0456">Lyase</keyword>
<evidence type="ECO:0000313" key="4">
    <source>
        <dbReference type="EMBL" id="QEW27644.1"/>
    </source>
</evidence>
<dbReference type="PANTHER" id="PTHR48080:SF2">
    <property type="entry name" value="D-GALACTONATE DEHYDRATASE"/>
    <property type="match status" value="1"/>
</dbReference>
<name>A0A0T5P7V5_9RHOB</name>
<dbReference type="PROSITE" id="PS00908">
    <property type="entry name" value="MR_MLE_1"/>
    <property type="match status" value="1"/>
</dbReference>
<accession>A0A0T5P7V5</accession>
<dbReference type="InterPro" id="IPR013342">
    <property type="entry name" value="Mandelate_racemase_C"/>
</dbReference>
<dbReference type="Gene3D" id="3.30.390.10">
    <property type="entry name" value="Enolase-like, N-terminal domain"/>
    <property type="match status" value="1"/>
</dbReference>
<evidence type="ECO:0000259" key="2">
    <source>
        <dbReference type="SMART" id="SM00922"/>
    </source>
</evidence>
<dbReference type="Pfam" id="PF02746">
    <property type="entry name" value="MR_MLE_N"/>
    <property type="match status" value="1"/>
</dbReference>
<keyword evidence="5" id="KW-1185">Reference proteome</keyword>
<dbReference type="SUPFAM" id="SSF54826">
    <property type="entry name" value="Enolase N-terminal domain-like"/>
    <property type="match status" value="1"/>
</dbReference>
<dbReference type="Proteomes" id="UP000051401">
    <property type="component" value="Unassembled WGS sequence"/>
</dbReference>
<dbReference type="InterPro" id="IPR036849">
    <property type="entry name" value="Enolase-like_C_sf"/>
</dbReference>
<reference evidence="4 6" key="2">
    <citation type="submission" date="2018-08" db="EMBL/GenBank/DDBJ databases">
        <title>Genetic Globetrotter - A new plasmid hitch-hiking vast phylogenetic and geographic distances.</title>
        <authorList>
            <person name="Vollmers J."/>
            <person name="Petersen J."/>
        </authorList>
    </citation>
    <scope>NUCLEOTIDE SEQUENCE [LARGE SCALE GENOMIC DNA]</scope>
    <source>
        <strain evidence="4 6">DSM 26383</strain>
    </source>
</reference>
<sequence>MHIIENMRVFDIRGGGMHPVIVELTTKDGIVGYGEAAVAYGLGAKAAAGMLADLSPSVIGADAAYPRLVWHEIYDNSFWTKGGGAVVFAALSAIDQALWDIKAKALGVPVYELFGAKFSGAIEVYANGWSAAHNDVTEWAKSAERPLKDGYRLLKCYPLAHEVNGVSLRHVQRRHLSDEAFQRAVDRVRTLRKVVGPDIGLMLDLSGGLNNDQLIRFMDVCAELDLIWVEEPFDPFDLKNMQVQAGRWPIPVAAGERVYTRHGFRNLLDTGGVDIVMPDVGNCGGVFEFVQIAAMAEAYNARVSAHNCASSLLSAASIQVATASAMSMPLETYPYFPDNNSYVQVLHNPPEKTVKNGMLDVPEAPGLGAEVDLDAVGKYLSFDYSKDFG</sequence>
<dbReference type="SUPFAM" id="SSF51604">
    <property type="entry name" value="Enolase C-terminal domain-like"/>
    <property type="match status" value="1"/>
</dbReference>
<evidence type="ECO:0000313" key="6">
    <source>
        <dbReference type="Proteomes" id="UP000325785"/>
    </source>
</evidence>
<dbReference type="InterPro" id="IPR029065">
    <property type="entry name" value="Enolase_C-like"/>
</dbReference>
<dbReference type="AlphaFoldDB" id="A0A0T5P7V5"/>
<dbReference type="PANTHER" id="PTHR48080">
    <property type="entry name" value="D-GALACTONATE DEHYDRATASE-RELATED"/>
    <property type="match status" value="1"/>
</dbReference>
<dbReference type="KEGG" id="rid:RIdsm_03460"/>
<dbReference type="GO" id="GO:0000287">
    <property type="term" value="F:magnesium ion binding"/>
    <property type="evidence" value="ECO:0007669"/>
    <property type="project" value="UniProtKB-ARBA"/>
</dbReference>
<dbReference type="RefSeq" id="WP_057816842.1">
    <property type="nucleotide sequence ID" value="NZ_CP031598.1"/>
</dbReference>
<dbReference type="Proteomes" id="UP000325785">
    <property type="component" value="Chromosome"/>
</dbReference>
<evidence type="ECO:0000313" key="3">
    <source>
        <dbReference type="EMBL" id="KRS17254.1"/>
    </source>
</evidence>